<dbReference type="InterPro" id="IPR021836">
    <property type="entry name" value="DUF3429"/>
</dbReference>
<dbReference type="PANTHER" id="PTHR15887:SF1">
    <property type="entry name" value="TRANSMEMBRANE PROTEIN 69"/>
    <property type="match status" value="1"/>
</dbReference>
<name>A0A2T4CT03_9GAMM</name>
<dbReference type="EMBL" id="PYVS01000008">
    <property type="protein sequence ID" value="PTB83172.1"/>
    <property type="molecule type" value="Genomic_DNA"/>
</dbReference>
<dbReference type="Proteomes" id="UP000243022">
    <property type="component" value="Unassembled WGS sequence"/>
</dbReference>
<comment type="caution">
    <text evidence="1">The sequence shown here is derived from an EMBL/GenBank/DDBJ whole genome shotgun (WGS) entry which is preliminary data.</text>
</comment>
<evidence type="ECO:0000313" key="1">
    <source>
        <dbReference type="EMBL" id="PTB83172.1"/>
    </source>
</evidence>
<protein>
    <submittedName>
        <fullName evidence="1">Uncharacterized protein</fullName>
    </submittedName>
</protein>
<gene>
    <name evidence="1" type="ORF">C9986_00845</name>
</gene>
<dbReference type="AlphaFoldDB" id="A0A2T4CT03"/>
<evidence type="ECO:0000313" key="2">
    <source>
        <dbReference type="Proteomes" id="UP000243022"/>
    </source>
</evidence>
<reference evidence="1 2" key="1">
    <citation type="submission" date="2018-03" db="EMBL/GenBank/DDBJ databases">
        <title>Cross-interface Injection: A General Nanoliter Liquid Handling Method Applied to Single Cells Genome Amplification Automated Nanoliter Liquid Handling Applied to Single Cell Multiple Displacement Amplification.</title>
        <authorList>
            <person name="Yun J."/>
            <person name="Xu P."/>
            <person name="Xu J."/>
            <person name="Dai X."/>
            <person name="Wang Y."/>
            <person name="Zheng X."/>
            <person name="Cao C."/>
            <person name="Yi Q."/>
            <person name="Zhu Y."/>
            <person name="Wang L."/>
            <person name="Dong Z."/>
            <person name="Huang Y."/>
            <person name="Huang L."/>
            <person name="Du W."/>
        </authorList>
    </citation>
    <scope>NUCLEOTIDE SEQUENCE [LARGE SCALE GENOMIC DNA]</scope>
    <source>
        <strain evidence="1 2">Z-E1-2</strain>
    </source>
</reference>
<organism evidence="1 2">
    <name type="scientific">Pseudidiomarina aestuarii</name>
    <dbReference type="NCBI Taxonomy" id="624146"/>
    <lineage>
        <taxon>Bacteria</taxon>
        <taxon>Pseudomonadati</taxon>
        <taxon>Pseudomonadota</taxon>
        <taxon>Gammaproteobacteria</taxon>
        <taxon>Alteromonadales</taxon>
        <taxon>Idiomarinaceae</taxon>
        <taxon>Pseudidiomarina</taxon>
    </lineage>
</organism>
<dbReference type="PANTHER" id="PTHR15887">
    <property type="entry name" value="TRANSMEMBRANE PROTEIN 69"/>
    <property type="match status" value="1"/>
</dbReference>
<dbReference type="Pfam" id="PF11911">
    <property type="entry name" value="DUF3429"/>
    <property type="match status" value="1"/>
</dbReference>
<sequence length="160" mass="18217">MLCELYHLPTENRICRMNQQQQQFAQRLGFAGLVPFLLLALAGLLDVYGAIAIQWFTYYSVAIISFLAGVHWGLQMAQPSAATNRRLGWCMVPPVLAFAALAASAWFSSLVILAWLAVLHLFWLNYERRHLAEHEWYLTMRGQLTFTVVALHIILIIISI</sequence>
<proteinExistence type="predicted"/>
<accession>A0A2T4CT03</accession>